<evidence type="ECO:0000313" key="1">
    <source>
        <dbReference type="EMBL" id="SNX73863.1"/>
    </source>
</evidence>
<name>A0A285D3Y9_9BACI</name>
<dbReference type="SUPFAM" id="SSF111171">
    <property type="entry name" value="Rbstp2229 protein"/>
    <property type="match status" value="1"/>
</dbReference>
<dbReference type="Gene3D" id="3.30.310.120">
    <property type="entry name" value="Rbstp2229 like protein"/>
    <property type="match status" value="1"/>
</dbReference>
<proteinExistence type="predicted"/>
<organism evidence="1 2">
    <name type="scientific">Bacillus oleivorans</name>
    <dbReference type="NCBI Taxonomy" id="1448271"/>
    <lineage>
        <taxon>Bacteria</taxon>
        <taxon>Bacillati</taxon>
        <taxon>Bacillota</taxon>
        <taxon>Bacilli</taxon>
        <taxon>Bacillales</taxon>
        <taxon>Bacillaceae</taxon>
        <taxon>Bacillus</taxon>
    </lineage>
</organism>
<sequence length="139" mass="16186">MREAAFIKVTPLSQKESISYDDVKEILQYYQEITHKTGEQLSWEYDQNAFPYEIMEITSSEGTYLHLKSHEDPHYHSIFIDIPNTPADTLPDTLRISLAASSTTADKGKANELCKFIAKKWEAELQLFNNRVMYFCKRK</sequence>
<reference evidence="1 2" key="1">
    <citation type="submission" date="2017-08" db="EMBL/GenBank/DDBJ databases">
        <authorList>
            <person name="de Groot N.N."/>
        </authorList>
    </citation>
    <scope>NUCLEOTIDE SEQUENCE [LARGE SCALE GENOMIC DNA]</scope>
    <source>
        <strain evidence="1 2">JC228</strain>
    </source>
</reference>
<evidence type="ECO:0000313" key="2">
    <source>
        <dbReference type="Proteomes" id="UP000219546"/>
    </source>
</evidence>
<dbReference type="InterPro" id="IPR036294">
    <property type="entry name" value="Rbstp2229-like_sf"/>
</dbReference>
<keyword evidence="2" id="KW-1185">Reference proteome</keyword>
<dbReference type="Pfam" id="PF08968">
    <property type="entry name" value="DUF1885"/>
    <property type="match status" value="1"/>
</dbReference>
<gene>
    <name evidence="1" type="ORF">SAMN05877753_1082</name>
</gene>
<protein>
    <submittedName>
        <fullName evidence="1">Uncharacterized protein DUF1885</fullName>
    </submittedName>
</protein>
<dbReference type="OrthoDB" id="2966171at2"/>
<dbReference type="InterPro" id="IPR015062">
    <property type="entry name" value="DUF1885"/>
</dbReference>
<dbReference type="Proteomes" id="UP000219546">
    <property type="component" value="Unassembled WGS sequence"/>
</dbReference>
<dbReference type="RefSeq" id="WP_097159651.1">
    <property type="nucleotide sequence ID" value="NZ_JBEPMQ010000008.1"/>
</dbReference>
<dbReference type="Gene3D" id="1.20.5.850">
    <property type="entry name" value="Rbstp2229 protein"/>
    <property type="match status" value="1"/>
</dbReference>
<dbReference type="AlphaFoldDB" id="A0A285D3Y9"/>
<accession>A0A285D3Y9</accession>
<dbReference type="EMBL" id="OAOP01000008">
    <property type="protein sequence ID" value="SNX73863.1"/>
    <property type="molecule type" value="Genomic_DNA"/>
</dbReference>